<keyword evidence="2" id="KW-0812">Transmembrane</keyword>
<dbReference type="Gene3D" id="3.30.70.1230">
    <property type="entry name" value="Nucleotide cyclase"/>
    <property type="match status" value="1"/>
</dbReference>
<dbReference type="PANTHER" id="PTHR43081:SF1">
    <property type="entry name" value="ADENYLATE CYCLASE, TERMINAL-DIFFERENTIATION SPECIFIC"/>
    <property type="match status" value="1"/>
</dbReference>
<reference evidence="4 5" key="1">
    <citation type="submission" date="2022-04" db="EMBL/GenBank/DDBJ databases">
        <title>Positive selection, recombination, and allopatry shape intraspecific diversity of widespread and dominant cyanobacteria.</title>
        <authorList>
            <person name="Wei J."/>
            <person name="Shu W."/>
            <person name="Hu C."/>
        </authorList>
    </citation>
    <scope>NUCLEOTIDE SEQUENCE [LARGE SCALE GENOMIC DNA]</scope>
    <source>
        <strain evidence="4 5">AS-A4</strain>
    </source>
</reference>
<dbReference type="SMART" id="SM00044">
    <property type="entry name" value="CYCc"/>
    <property type="match status" value="1"/>
</dbReference>
<evidence type="ECO:0000259" key="3">
    <source>
        <dbReference type="PROSITE" id="PS50125"/>
    </source>
</evidence>
<dbReference type="SUPFAM" id="SSF55073">
    <property type="entry name" value="Nucleotide cyclase"/>
    <property type="match status" value="1"/>
</dbReference>
<dbReference type="InterPro" id="IPR007890">
    <property type="entry name" value="CHASE2"/>
</dbReference>
<evidence type="ECO:0000313" key="5">
    <source>
        <dbReference type="Proteomes" id="UP001476950"/>
    </source>
</evidence>
<comment type="similarity">
    <text evidence="1">Belongs to the adenylyl cyclase class-3 family.</text>
</comment>
<feature type="domain" description="Guanylate cyclase" evidence="3">
    <location>
        <begin position="439"/>
        <end position="577"/>
    </location>
</feature>
<dbReference type="InterPro" id="IPR001054">
    <property type="entry name" value="A/G_cyclase"/>
</dbReference>
<feature type="transmembrane region" description="Helical" evidence="2">
    <location>
        <begin position="346"/>
        <end position="367"/>
    </location>
</feature>
<dbReference type="InterPro" id="IPR050697">
    <property type="entry name" value="Adenylyl/Guanylyl_Cyclase_3/4"/>
</dbReference>
<dbReference type="CDD" id="cd07302">
    <property type="entry name" value="CHD"/>
    <property type="match status" value="1"/>
</dbReference>
<dbReference type="EMBL" id="JAMPLM010000002">
    <property type="protein sequence ID" value="MEP1057503.1"/>
    <property type="molecule type" value="Genomic_DNA"/>
</dbReference>
<organism evidence="4 5">
    <name type="scientific">Stenomitos frigidus AS-A4</name>
    <dbReference type="NCBI Taxonomy" id="2933935"/>
    <lineage>
        <taxon>Bacteria</taxon>
        <taxon>Bacillati</taxon>
        <taxon>Cyanobacteriota</taxon>
        <taxon>Cyanophyceae</taxon>
        <taxon>Leptolyngbyales</taxon>
        <taxon>Leptolyngbyaceae</taxon>
        <taxon>Stenomitos</taxon>
    </lineage>
</organism>
<dbReference type="SMART" id="SM01080">
    <property type="entry name" value="CHASE2"/>
    <property type="match status" value="1"/>
</dbReference>
<dbReference type="RefSeq" id="WP_242033606.1">
    <property type="nucleotide sequence ID" value="NZ_JAMPLM010000002.1"/>
</dbReference>
<feature type="transmembrane region" description="Helical" evidence="2">
    <location>
        <begin position="320"/>
        <end position="339"/>
    </location>
</feature>
<dbReference type="InterPro" id="IPR029787">
    <property type="entry name" value="Nucleotide_cyclase"/>
</dbReference>
<keyword evidence="5" id="KW-1185">Reference proteome</keyword>
<gene>
    <name evidence="4" type="ORF">NDI38_03575</name>
</gene>
<dbReference type="PANTHER" id="PTHR43081">
    <property type="entry name" value="ADENYLATE CYCLASE, TERMINAL-DIFFERENTIATION SPECIFIC-RELATED"/>
    <property type="match status" value="1"/>
</dbReference>
<accession>A0ABV0KE50</accession>
<feature type="transmembrane region" description="Helical" evidence="2">
    <location>
        <begin position="373"/>
        <end position="392"/>
    </location>
</feature>
<comment type="caution">
    <text evidence="4">The sequence shown here is derived from an EMBL/GenBank/DDBJ whole genome shotgun (WGS) entry which is preliminary data.</text>
</comment>
<dbReference type="PROSITE" id="PS50125">
    <property type="entry name" value="GUANYLATE_CYCLASE_2"/>
    <property type="match status" value="1"/>
</dbReference>
<protein>
    <submittedName>
        <fullName evidence="4">Adenylate/guanylate cyclase domain-containing protein</fullName>
    </submittedName>
</protein>
<proteinExistence type="inferred from homology"/>
<dbReference type="Pfam" id="PF00211">
    <property type="entry name" value="Guanylate_cyc"/>
    <property type="match status" value="1"/>
</dbReference>
<keyword evidence="2" id="KW-0472">Membrane</keyword>
<dbReference type="Pfam" id="PF05226">
    <property type="entry name" value="CHASE2"/>
    <property type="match status" value="1"/>
</dbReference>
<dbReference type="Proteomes" id="UP001476950">
    <property type="component" value="Unassembled WGS sequence"/>
</dbReference>
<evidence type="ECO:0000313" key="4">
    <source>
        <dbReference type="EMBL" id="MEP1057503.1"/>
    </source>
</evidence>
<keyword evidence="2" id="KW-1133">Transmembrane helix</keyword>
<sequence length="635" mass="70132">MTQLPAIVMVQLAIVATSASVTGVLLGIRQVGWLQPLELASYDLMVRLRPDQEVDPRLLLVTITEADIKAQKRWPLSDLTIATALKNLQQQQPSVIGLDLYRDLPQEPGTAALVKQLQQSNVIAITKVPDADDIGVKPPPSVPNERVGFNDIASDPDGVIRRGLLFVDTDATTLYAFSLRLAIAHLKQQDITPQAGRDANHLRLGAAEFIPLEATTGAYQTVDAGGYQILLNYRARHKLARQVTLTQVLNGAIDPSWVKGKIVLIGTTARSAKDLFLTPYSAAEPQNPLMPGVVIHAQLVSQLLSAASNEISLFEYWADWVEMLWLGVWVLIGASLAWFVRHPLGLALAMLTTMTTLLATCYTLFLHQLWVPVALPVVGVLTVVMLVVSYRAQRAQRQQMMMMKLLGQNTSPEIATALWQSRDRLLKAGKLPGQRLTATMLFTDIRNFSVLSEQLPPEDLLEWLNEYLSAITEEVKANQGIINKFTGDGLLAVFGVPMNRRTPIEVSQDACLAVECALAMGDRLDQLNQDWQTRNQPLAQMRVGIFTGPIVAGSLGGKERLEYAVIGDSVNIASRLESYEKHRQTETCRILIAQETLVHLQNKFVVEPWGLLALKGKQQMVDVYRVLGRARASKD</sequence>
<evidence type="ECO:0000256" key="2">
    <source>
        <dbReference type="SAM" id="Phobius"/>
    </source>
</evidence>
<evidence type="ECO:0000256" key="1">
    <source>
        <dbReference type="ARBA" id="ARBA00005381"/>
    </source>
</evidence>
<name>A0ABV0KE50_9CYAN</name>